<sequence>MKLLVRNLARTTTEHEIRQLFSVHGTVKECTLVLDQETGQSKGFAFVEMPELAEAKAAIAALNMTSVAKSTIRVKAAQN</sequence>
<dbReference type="AlphaFoldDB" id="A0A975YLT1"/>
<dbReference type="EMBL" id="CP076642">
    <property type="protein sequence ID" value="QXO15705.1"/>
    <property type="molecule type" value="Genomic_DNA"/>
</dbReference>
<evidence type="ECO:0000259" key="1">
    <source>
        <dbReference type="PROSITE" id="PS50102"/>
    </source>
</evidence>
<name>A0A975YLT1_9VIBR</name>
<dbReference type="InterPro" id="IPR050441">
    <property type="entry name" value="RBM"/>
</dbReference>
<organism evidence="2 3">
    <name type="scientific">Vibrio ostreae</name>
    <dbReference type="NCBI Taxonomy" id="2841925"/>
    <lineage>
        <taxon>Bacteria</taxon>
        <taxon>Pseudomonadati</taxon>
        <taxon>Pseudomonadota</taxon>
        <taxon>Gammaproteobacteria</taxon>
        <taxon>Vibrionales</taxon>
        <taxon>Vibrionaceae</taxon>
        <taxon>Vibrio</taxon>
    </lineage>
</organism>
<dbReference type="Proteomes" id="UP000694232">
    <property type="component" value="Chromosome 2"/>
</dbReference>
<evidence type="ECO:0000313" key="2">
    <source>
        <dbReference type="EMBL" id="QXO15705.1"/>
    </source>
</evidence>
<evidence type="ECO:0000313" key="3">
    <source>
        <dbReference type="Proteomes" id="UP000694232"/>
    </source>
</evidence>
<dbReference type="KEGG" id="vos:KNV97_04640"/>
<protein>
    <submittedName>
        <fullName evidence="2">RNA-binding protein</fullName>
    </submittedName>
</protein>
<dbReference type="InterPro" id="IPR012677">
    <property type="entry name" value="Nucleotide-bd_a/b_plait_sf"/>
</dbReference>
<proteinExistence type="predicted"/>
<dbReference type="InterPro" id="IPR000504">
    <property type="entry name" value="RRM_dom"/>
</dbReference>
<dbReference type="InterPro" id="IPR035979">
    <property type="entry name" value="RBD_domain_sf"/>
</dbReference>
<dbReference type="PROSITE" id="PS50102">
    <property type="entry name" value="RRM"/>
    <property type="match status" value="1"/>
</dbReference>
<feature type="domain" description="RRM" evidence="1">
    <location>
        <begin position="1"/>
        <end position="79"/>
    </location>
</feature>
<dbReference type="RefSeq" id="WP_136483617.1">
    <property type="nucleotide sequence ID" value="NZ_CP076642.1"/>
</dbReference>
<reference evidence="2" key="1">
    <citation type="submission" date="2021-06" db="EMBL/GenBank/DDBJ databases">
        <title>Vibrio nov. sp., novel gut bacterium isolated from Yellow Sea oyster.</title>
        <authorList>
            <person name="Muhammad N."/>
            <person name="Nguyen T.H."/>
            <person name="Lee Y.-J."/>
            <person name="Ko J."/>
            <person name="Kim S.-G."/>
        </authorList>
    </citation>
    <scope>NUCLEOTIDE SEQUENCE</scope>
    <source>
        <strain evidence="2">OG9-811</strain>
    </source>
</reference>
<dbReference type="GO" id="GO:0003723">
    <property type="term" value="F:RNA binding"/>
    <property type="evidence" value="ECO:0007669"/>
    <property type="project" value="InterPro"/>
</dbReference>
<dbReference type="Pfam" id="PF00076">
    <property type="entry name" value="RRM_1"/>
    <property type="match status" value="1"/>
</dbReference>
<keyword evidence="3" id="KW-1185">Reference proteome</keyword>
<dbReference type="SUPFAM" id="SSF54928">
    <property type="entry name" value="RNA-binding domain, RBD"/>
    <property type="match status" value="1"/>
</dbReference>
<dbReference type="Gene3D" id="3.30.70.330">
    <property type="match status" value="1"/>
</dbReference>
<gene>
    <name evidence="2" type="ORF">KNV97_04640</name>
</gene>
<dbReference type="PANTHER" id="PTHR48034">
    <property type="entry name" value="TRANSFORMER-2 SEX-DETERMINING PROTEIN-RELATED"/>
    <property type="match status" value="1"/>
</dbReference>
<accession>A0A975YLT1</accession>
<dbReference type="SMART" id="SM00360">
    <property type="entry name" value="RRM"/>
    <property type="match status" value="1"/>
</dbReference>